<dbReference type="Gene3D" id="3.30.565.10">
    <property type="entry name" value="Histidine kinase-like ATPase, C-terminal domain"/>
    <property type="match status" value="1"/>
</dbReference>
<evidence type="ECO:0000256" key="9">
    <source>
        <dbReference type="ARBA" id="ARBA00022741"/>
    </source>
</evidence>
<dbReference type="EMBL" id="LRDH01000097">
    <property type="protein sequence ID" value="PPV15631.1"/>
    <property type="molecule type" value="Genomic_DNA"/>
</dbReference>
<dbReference type="SMART" id="SM00388">
    <property type="entry name" value="HisKA"/>
    <property type="match status" value="1"/>
</dbReference>
<comment type="catalytic activity">
    <reaction evidence="1">
        <text>ATP + protein L-histidine = ADP + protein N-phospho-L-histidine.</text>
        <dbReference type="EC" id="2.7.13.3"/>
    </reaction>
</comment>
<evidence type="ECO:0000256" key="8">
    <source>
        <dbReference type="ARBA" id="ARBA00022692"/>
    </source>
</evidence>
<evidence type="ECO:0000256" key="5">
    <source>
        <dbReference type="ARBA" id="ARBA00022475"/>
    </source>
</evidence>
<dbReference type="AlphaFoldDB" id="A0A2S7FC55"/>
<dbReference type="GO" id="GO:0005524">
    <property type="term" value="F:ATP binding"/>
    <property type="evidence" value="ECO:0007669"/>
    <property type="project" value="UniProtKB-KW"/>
</dbReference>
<name>A0A2S7FC55_CLOBU</name>
<dbReference type="SMART" id="SM00387">
    <property type="entry name" value="HATPase_c"/>
    <property type="match status" value="1"/>
</dbReference>
<dbReference type="InterPro" id="IPR005467">
    <property type="entry name" value="His_kinase_dom"/>
</dbReference>
<keyword evidence="9" id="KW-0547">Nucleotide-binding</keyword>
<dbReference type="InterPro" id="IPR050398">
    <property type="entry name" value="HssS/ArlS-like"/>
</dbReference>
<dbReference type="PANTHER" id="PTHR45528:SF8">
    <property type="entry name" value="HISTIDINE KINASE"/>
    <property type="match status" value="1"/>
</dbReference>
<dbReference type="GO" id="GO:0000155">
    <property type="term" value="F:phosphorelay sensor kinase activity"/>
    <property type="evidence" value="ECO:0007669"/>
    <property type="project" value="InterPro"/>
</dbReference>
<dbReference type="FunFam" id="3.30.565.10:FF:000006">
    <property type="entry name" value="Sensor histidine kinase WalK"/>
    <property type="match status" value="1"/>
</dbReference>
<dbReference type="Pfam" id="PF02518">
    <property type="entry name" value="HATPase_c"/>
    <property type="match status" value="1"/>
</dbReference>
<comment type="caution">
    <text evidence="15">The sequence shown here is derived from an EMBL/GenBank/DDBJ whole genome shotgun (WGS) entry which is preliminary data.</text>
</comment>
<keyword evidence="13" id="KW-0902">Two-component regulatory system</keyword>
<evidence type="ECO:0000256" key="12">
    <source>
        <dbReference type="ARBA" id="ARBA00022989"/>
    </source>
</evidence>
<dbReference type="InterPro" id="IPR036097">
    <property type="entry name" value="HisK_dim/P_sf"/>
</dbReference>
<dbReference type="InterPro" id="IPR003660">
    <property type="entry name" value="HAMP_dom"/>
</dbReference>
<keyword evidence="10 15" id="KW-0418">Kinase</keyword>
<dbReference type="PRINTS" id="PR00344">
    <property type="entry name" value="BCTRLSENSOR"/>
</dbReference>
<dbReference type="Pfam" id="PF00512">
    <property type="entry name" value="HisKA"/>
    <property type="match status" value="1"/>
</dbReference>
<dbReference type="CDD" id="cd00082">
    <property type="entry name" value="HisKA"/>
    <property type="match status" value="1"/>
</dbReference>
<accession>A0A2S7FC55</accession>
<keyword evidence="5" id="KW-1003">Cell membrane</keyword>
<evidence type="ECO:0000256" key="4">
    <source>
        <dbReference type="ARBA" id="ARBA00012438"/>
    </source>
</evidence>
<keyword evidence="8" id="KW-0812">Transmembrane</keyword>
<dbReference type="PANTHER" id="PTHR45528">
    <property type="entry name" value="SENSOR HISTIDINE KINASE CPXA"/>
    <property type="match status" value="1"/>
</dbReference>
<evidence type="ECO:0000256" key="6">
    <source>
        <dbReference type="ARBA" id="ARBA00022553"/>
    </source>
</evidence>
<evidence type="ECO:0000256" key="2">
    <source>
        <dbReference type="ARBA" id="ARBA00004141"/>
    </source>
</evidence>
<keyword evidence="11" id="KW-0067">ATP-binding</keyword>
<sequence>MKNNNFKNKMESNISKSYTKILDYIEHFISVTKRKIEKSIRFELMLVIAICFLISFFFYTFTNNFLKREYTEPQISYDYESVERLASELGSKIENQNILLNDKDSINATLNTVPSTDKCYITDLDGNVLFKTEGVSEETIDIYSALKDAMTNFNYEKMGVVKEKKYIMPLKIGEDRVYLIYSKVPEATITYTTISKSNSSLAVFLTCIVFIISFVIITNSKMKYLDEIAIGLKIIASGNLNYRIEERGTDEIKTIAYNINYMAKEIGEKINAERDAEKTKTDLITNVSHDLRTPLTSVMGYIGLVIQKRYKDESEMNEYLNVAFNKAERLKVLIDDLFEYTKYNSHGITLNKNSVNLSEFLSQLIEELMPVLDDNNLTVFKKFECDRVFVQIDPIKMLRVFENLLTNAIKYSYKPGEIIIGLYEKDNKAIVVFRNKGEHLIKEKTDKLFDRFYRVDESRNTSTGGSGLGLAISKNIVELHEGKIWAESIGNNISFYVELDIFEMN</sequence>
<dbReference type="SUPFAM" id="SSF47384">
    <property type="entry name" value="Homodimeric domain of signal transducing histidine kinase"/>
    <property type="match status" value="1"/>
</dbReference>
<dbReference type="InterPro" id="IPR003594">
    <property type="entry name" value="HATPase_dom"/>
</dbReference>
<protein>
    <recommendedName>
        <fullName evidence="4">histidine kinase</fullName>
        <ecNumber evidence="4">2.7.13.3</ecNumber>
    </recommendedName>
</protein>
<evidence type="ECO:0000313" key="16">
    <source>
        <dbReference type="Proteomes" id="UP000238081"/>
    </source>
</evidence>
<dbReference type="EC" id="2.7.13.3" evidence="4"/>
<evidence type="ECO:0000256" key="11">
    <source>
        <dbReference type="ARBA" id="ARBA00022840"/>
    </source>
</evidence>
<evidence type="ECO:0000256" key="3">
    <source>
        <dbReference type="ARBA" id="ARBA00004236"/>
    </source>
</evidence>
<gene>
    <name evidence="15" type="ORF">AWN73_11150</name>
</gene>
<evidence type="ECO:0000256" key="10">
    <source>
        <dbReference type="ARBA" id="ARBA00022777"/>
    </source>
</evidence>
<proteinExistence type="predicted"/>
<keyword evidence="14" id="KW-0472">Membrane</keyword>
<dbReference type="Proteomes" id="UP000238081">
    <property type="component" value="Unassembled WGS sequence"/>
</dbReference>
<dbReference type="PROSITE" id="PS50885">
    <property type="entry name" value="HAMP"/>
    <property type="match status" value="1"/>
</dbReference>
<dbReference type="Gene3D" id="6.10.340.10">
    <property type="match status" value="1"/>
</dbReference>
<evidence type="ECO:0000256" key="13">
    <source>
        <dbReference type="ARBA" id="ARBA00023012"/>
    </source>
</evidence>
<evidence type="ECO:0000256" key="1">
    <source>
        <dbReference type="ARBA" id="ARBA00000085"/>
    </source>
</evidence>
<keyword evidence="6" id="KW-0597">Phosphoprotein</keyword>
<evidence type="ECO:0000313" key="15">
    <source>
        <dbReference type="EMBL" id="PPV15631.1"/>
    </source>
</evidence>
<dbReference type="Pfam" id="PF00672">
    <property type="entry name" value="HAMP"/>
    <property type="match status" value="1"/>
</dbReference>
<comment type="subcellular location">
    <subcellularLocation>
        <location evidence="3">Cell membrane</location>
    </subcellularLocation>
    <subcellularLocation>
        <location evidence="2">Membrane</location>
        <topology evidence="2">Multi-pass membrane protein</topology>
    </subcellularLocation>
</comment>
<reference evidence="15 16" key="1">
    <citation type="submission" date="2016-01" db="EMBL/GenBank/DDBJ databases">
        <title>Characterization of the Clostridium difficile lineages that are prevalent in Hong Kong and China.</title>
        <authorList>
            <person name="Kwok J.S.-L."/>
            <person name="Lam W.-Y."/>
            <person name="Ip M."/>
            <person name="Chan T.-F."/>
            <person name="Hawkey P.M."/>
            <person name="Tsui S.K.-W."/>
        </authorList>
    </citation>
    <scope>NUCLEOTIDE SEQUENCE [LARGE SCALE GENOMIC DNA]</scope>
    <source>
        <strain evidence="15 16">300064</strain>
    </source>
</reference>
<evidence type="ECO:0000256" key="14">
    <source>
        <dbReference type="ARBA" id="ARBA00023136"/>
    </source>
</evidence>
<keyword evidence="7" id="KW-0808">Transferase</keyword>
<dbReference type="InterPro" id="IPR003661">
    <property type="entry name" value="HisK_dim/P_dom"/>
</dbReference>
<organism evidence="15 16">
    <name type="scientific">Clostridium butyricum</name>
    <dbReference type="NCBI Taxonomy" id="1492"/>
    <lineage>
        <taxon>Bacteria</taxon>
        <taxon>Bacillati</taxon>
        <taxon>Bacillota</taxon>
        <taxon>Clostridia</taxon>
        <taxon>Eubacteriales</taxon>
        <taxon>Clostridiaceae</taxon>
        <taxon>Clostridium</taxon>
    </lineage>
</organism>
<dbReference type="CDD" id="cd06225">
    <property type="entry name" value="HAMP"/>
    <property type="match status" value="1"/>
</dbReference>
<dbReference type="RefSeq" id="WP_043666269.1">
    <property type="nucleotide sequence ID" value="NZ_CP033247.1"/>
</dbReference>
<dbReference type="Gene3D" id="1.10.287.130">
    <property type="match status" value="1"/>
</dbReference>
<dbReference type="PROSITE" id="PS50109">
    <property type="entry name" value="HIS_KIN"/>
    <property type="match status" value="1"/>
</dbReference>
<evidence type="ECO:0000256" key="7">
    <source>
        <dbReference type="ARBA" id="ARBA00022679"/>
    </source>
</evidence>
<dbReference type="InterPro" id="IPR036890">
    <property type="entry name" value="HATPase_C_sf"/>
</dbReference>
<dbReference type="SUPFAM" id="SSF55874">
    <property type="entry name" value="ATPase domain of HSP90 chaperone/DNA topoisomerase II/histidine kinase"/>
    <property type="match status" value="1"/>
</dbReference>
<dbReference type="SUPFAM" id="SSF158472">
    <property type="entry name" value="HAMP domain-like"/>
    <property type="match status" value="1"/>
</dbReference>
<dbReference type="InterPro" id="IPR004358">
    <property type="entry name" value="Sig_transdc_His_kin-like_C"/>
</dbReference>
<dbReference type="FunFam" id="1.10.287.130:FF:000008">
    <property type="entry name" value="Two-component sensor histidine kinase"/>
    <property type="match status" value="1"/>
</dbReference>
<keyword evidence="12" id="KW-1133">Transmembrane helix</keyword>
<dbReference type="GO" id="GO:0005886">
    <property type="term" value="C:plasma membrane"/>
    <property type="evidence" value="ECO:0007669"/>
    <property type="project" value="UniProtKB-SubCell"/>
</dbReference>